<gene>
    <name evidence="2" type="ORF">ACFSJU_18960</name>
</gene>
<comment type="caution">
    <text evidence="2">The sequence shown here is derived from an EMBL/GenBank/DDBJ whole genome shotgun (WGS) entry which is preliminary data.</text>
</comment>
<organism evidence="2 3">
    <name type="scientific">Paradesertivirga mongoliensis</name>
    <dbReference type="NCBI Taxonomy" id="2100740"/>
    <lineage>
        <taxon>Bacteria</taxon>
        <taxon>Pseudomonadati</taxon>
        <taxon>Bacteroidota</taxon>
        <taxon>Sphingobacteriia</taxon>
        <taxon>Sphingobacteriales</taxon>
        <taxon>Sphingobacteriaceae</taxon>
        <taxon>Paradesertivirga</taxon>
    </lineage>
</organism>
<dbReference type="EMBL" id="JBHUHZ010000004">
    <property type="protein sequence ID" value="MFD2164493.1"/>
    <property type="molecule type" value="Genomic_DNA"/>
</dbReference>
<dbReference type="RefSeq" id="WP_255901975.1">
    <property type="nucleotide sequence ID" value="NZ_JAFMZO010000002.1"/>
</dbReference>
<evidence type="ECO:0000313" key="2">
    <source>
        <dbReference type="EMBL" id="MFD2164493.1"/>
    </source>
</evidence>
<proteinExistence type="predicted"/>
<protein>
    <submittedName>
        <fullName evidence="2">M23 family metallopeptidase</fullName>
        <ecNumber evidence="2">3.4.24.-</ecNumber>
    </submittedName>
</protein>
<dbReference type="Pfam" id="PF01551">
    <property type="entry name" value="Peptidase_M23"/>
    <property type="match status" value="1"/>
</dbReference>
<name>A0ABW4ZR09_9SPHI</name>
<dbReference type="InterPro" id="IPR011055">
    <property type="entry name" value="Dup_hybrid_motif"/>
</dbReference>
<dbReference type="GO" id="GO:0016787">
    <property type="term" value="F:hydrolase activity"/>
    <property type="evidence" value="ECO:0007669"/>
    <property type="project" value="UniProtKB-KW"/>
</dbReference>
<evidence type="ECO:0000313" key="3">
    <source>
        <dbReference type="Proteomes" id="UP001597387"/>
    </source>
</evidence>
<dbReference type="EC" id="3.4.24.-" evidence="2"/>
<dbReference type="CDD" id="cd12797">
    <property type="entry name" value="M23_peptidase"/>
    <property type="match status" value="1"/>
</dbReference>
<dbReference type="InterPro" id="IPR016047">
    <property type="entry name" value="M23ase_b-sheet_dom"/>
</dbReference>
<keyword evidence="2" id="KW-0378">Hydrolase</keyword>
<dbReference type="Proteomes" id="UP001597387">
    <property type="component" value="Unassembled WGS sequence"/>
</dbReference>
<evidence type="ECO:0000259" key="1">
    <source>
        <dbReference type="Pfam" id="PF01551"/>
    </source>
</evidence>
<dbReference type="Gene3D" id="2.70.70.10">
    <property type="entry name" value="Glucose Permease (Domain IIA)"/>
    <property type="match status" value="1"/>
</dbReference>
<dbReference type="PANTHER" id="PTHR21666:SF285">
    <property type="entry name" value="M23 FAMILY METALLOPEPTIDASE"/>
    <property type="match status" value="1"/>
</dbReference>
<keyword evidence="3" id="KW-1185">Reference proteome</keyword>
<reference evidence="3" key="1">
    <citation type="journal article" date="2019" name="Int. J. Syst. Evol. Microbiol.">
        <title>The Global Catalogue of Microorganisms (GCM) 10K type strain sequencing project: providing services to taxonomists for standard genome sequencing and annotation.</title>
        <authorList>
            <consortium name="The Broad Institute Genomics Platform"/>
            <consortium name="The Broad Institute Genome Sequencing Center for Infectious Disease"/>
            <person name="Wu L."/>
            <person name="Ma J."/>
        </authorList>
    </citation>
    <scope>NUCLEOTIDE SEQUENCE [LARGE SCALE GENOMIC DNA]</scope>
    <source>
        <strain evidence="3">KCTC 42217</strain>
    </source>
</reference>
<feature type="domain" description="M23ase beta-sheet core" evidence="1">
    <location>
        <begin position="58"/>
        <end position="115"/>
    </location>
</feature>
<sequence length="574" mass="65068">MRLNNKYILLLALSLFYSSQILSQEVIKSREYPRDFRPPLDLAPSLAGSFGEIRSNHFHSGLDYRTNQREGYPVYAVADGYISRLRVQIGGFGNAVYINHPNGYTSVYAHLQRFNNRIALTIKDFQYRKESYDVDFPLIPIEIPVKKGDIIAWSGNTGSSGGPHLHFELRDTKTEETINPQLFGIDIPDKVKPVISGLYMYRLNGQPFSEKTPSQYFQVSGSNGNYQLNQSPVINFDNEVGFGIVTHDQQRAGGNKNGVYSIELFLDGTRIYTSALERFAFENSRAINSHIDYPALISSGRTIQKSFIEPGNPLRIYPEAINRGLVNLNDDSVHQMRYIIKDVIGNTSMLNFRIKRNPKATLSTPETNGMQWFKHADSSRYSTDKIHIAIPAGVLYSDINFKYSSAARPQNGYSAVHHIHTRSIPVHKNYHLWIKPDANLPEELKDKAVVVDTRGAYHGGVYENGFIRASPRTFGSFYIRIDNVEPVIRPVNISDGKSMAGISKIILKLSDNLSGIRSFRGTIDGQWVLFEYDSKTSTLWHTFEESLSAGKHLLQFTATDMKMNIRTYNVTFYR</sequence>
<accession>A0ABW4ZR09</accession>
<dbReference type="SUPFAM" id="SSF51261">
    <property type="entry name" value="Duplicated hybrid motif"/>
    <property type="match status" value="1"/>
</dbReference>
<dbReference type="PANTHER" id="PTHR21666">
    <property type="entry name" value="PEPTIDASE-RELATED"/>
    <property type="match status" value="1"/>
</dbReference>
<dbReference type="InterPro" id="IPR050570">
    <property type="entry name" value="Cell_wall_metabolism_enzyme"/>
</dbReference>